<keyword evidence="4" id="KW-1185">Reference proteome</keyword>
<proteinExistence type="predicted"/>
<dbReference type="SUPFAM" id="SSF47413">
    <property type="entry name" value="lambda repressor-like DNA-binding domains"/>
    <property type="match status" value="1"/>
</dbReference>
<dbReference type="Proteomes" id="UP000238217">
    <property type="component" value="Unassembled WGS sequence"/>
</dbReference>
<dbReference type="Pfam" id="PF01381">
    <property type="entry name" value="HTH_3"/>
    <property type="match status" value="1"/>
</dbReference>
<sequence length="191" mass="20819">MDNSYPAEIERLMEQKGYVKQRGAGVSVNALAAASGIHVDTVKSIIQGGRASRPKTVDAVASALGVTSSQLLEYAGNPGGEVYVGPEATRRMSDRERAALTEFLLATLERDRKEGGEHGQGSAPITQAVRSTDGEVTYEIHGDELKARRDRPHRPRRAGHDPEWDEMYGEKIAALEEDPNLDRDQLPEDGP</sequence>
<reference evidence="3 4" key="1">
    <citation type="submission" date="2018-03" db="EMBL/GenBank/DDBJ databases">
        <title>Comparative analysis of microorganisms from saline springs in Andes Mountain Range, Colombia.</title>
        <authorList>
            <person name="Rubin E."/>
        </authorList>
    </citation>
    <scope>NUCLEOTIDE SEQUENCE [LARGE SCALE GENOMIC DNA]</scope>
    <source>
        <strain evidence="3 4">CG 35</strain>
    </source>
</reference>
<feature type="domain" description="HTH cro/C1-type" evidence="2">
    <location>
        <begin position="24"/>
        <end position="71"/>
    </location>
</feature>
<dbReference type="InterPro" id="IPR001387">
    <property type="entry name" value="Cro/C1-type_HTH"/>
</dbReference>
<dbReference type="OrthoDB" id="4308543at2"/>
<feature type="compositionally biased region" description="Basic and acidic residues" evidence="1">
    <location>
        <begin position="180"/>
        <end position="191"/>
    </location>
</feature>
<evidence type="ECO:0000313" key="4">
    <source>
        <dbReference type="Proteomes" id="UP000238217"/>
    </source>
</evidence>
<dbReference type="SMART" id="SM00530">
    <property type="entry name" value="HTH_XRE"/>
    <property type="match status" value="1"/>
</dbReference>
<feature type="compositionally biased region" description="Basic residues" evidence="1">
    <location>
        <begin position="148"/>
        <end position="157"/>
    </location>
</feature>
<dbReference type="InterPro" id="IPR010982">
    <property type="entry name" value="Lambda_DNA-bd_dom_sf"/>
</dbReference>
<evidence type="ECO:0000259" key="2">
    <source>
        <dbReference type="PROSITE" id="PS50943"/>
    </source>
</evidence>
<accession>A0A2T0YJ00</accession>
<feature type="region of interest" description="Disordered" evidence="1">
    <location>
        <begin position="112"/>
        <end position="191"/>
    </location>
</feature>
<dbReference type="AlphaFoldDB" id="A0A2T0YJ00"/>
<dbReference type="EMBL" id="PVTY01000009">
    <property type="protein sequence ID" value="PRZ15186.1"/>
    <property type="molecule type" value="Genomic_DNA"/>
</dbReference>
<dbReference type="GO" id="GO:0003677">
    <property type="term" value="F:DNA binding"/>
    <property type="evidence" value="ECO:0007669"/>
    <property type="project" value="InterPro"/>
</dbReference>
<name>A0A2T0YJ00_9MICC</name>
<gene>
    <name evidence="3" type="ORF">BCL67_109107</name>
</gene>
<dbReference type="RefSeq" id="WP_106123104.1">
    <property type="nucleotide sequence ID" value="NZ_PVTY01000009.1"/>
</dbReference>
<dbReference type="Gene3D" id="1.10.260.40">
    <property type="entry name" value="lambda repressor-like DNA-binding domains"/>
    <property type="match status" value="1"/>
</dbReference>
<organism evidence="3 4">
    <name type="scientific">Nesterenkonia sandarakina</name>
    <dbReference type="NCBI Taxonomy" id="272918"/>
    <lineage>
        <taxon>Bacteria</taxon>
        <taxon>Bacillati</taxon>
        <taxon>Actinomycetota</taxon>
        <taxon>Actinomycetes</taxon>
        <taxon>Micrococcales</taxon>
        <taxon>Micrococcaceae</taxon>
        <taxon>Nesterenkonia</taxon>
    </lineage>
</organism>
<dbReference type="PROSITE" id="PS50943">
    <property type="entry name" value="HTH_CROC1"/>
    <property type="match status" value="1"/>
</dbReference>
<dbReference type="CDD" id="cd00093">
    <property type="entry name" value="HTH_XRE"/>
    <property type="match status" value="1"/>
</dbReference>
<feature type="compositionally biased region" description="Basic and acidic residues" evidence="1">
    <location>
        <begin position="138"/>
        <end position="147"/>
    </location>
</feature>
<comment type="caution">
    <text evidence="3">The sequence shown here is derived from an EMBL/GenBank/DDBJ whole genome shotgun (WGS) entry which is preliminary data.</text>
</comment>
<evidence type="ECO:0000313" key="3">
    <source>
        <dbReference type="EMBL" id="PRZ15186.1"/>
    </source>
</evidence>
<protein>
    <recommendedName>
        <fullName evidence="2">HTH cro/C1-type domain-containing protein</fullName>
    </recommendedName>
</protein>
<evidence type="ECO:0000256" key="1">
    <source>
        <dbReference type="SAM" id="MobiDB-lite"/>
    </source>
</evidence>